<feature type="domain" description="Toprim" evidence="8">
    <location>
        <begin position="99"/>
        <end position="191"/>
    </location>
</feature>
<evidence type="ECO:0000259" key="8">
    <source>
        <dbReference type="Pfam" id="PF13662"/>
    </source>
</evidence>
<dbReference type="GO" id="GO:0006310">
    <property type="term" value="P:DNA recombination"/>
    <property type="evidence" value="ECO:0007669"/>
    <property type="project" value="UniProtKB-UniRule"/>
</dbReference>
<evidence type="ECO:0000256" key="4">
    <source>
        <dbReference type="ARBA" id="ARBA00022833"/>
    </source>
</evidence>
<dbReference type="EMBL" id="MHRT01000005">
    <property type="protein sequence ID" value="OHA29162.1"/>
    <property type="molecule type" value="Genomic_DNA"/>
</dbReference>
<dbReference type="STRING" id="1802315.A3F51_00930"/>
<evidence type="ECO:0000256" key="3">
    <source>
        <dbReference type="ARBA" id="ARBA00022771"/>
    </source>
</evidence>
<name>A0A1G2N1G0_9BACT</name>
<dbReference type="PANTHER" id="PTHR30446:SF0">
    <property type="entry name" value="RECOMBINATION PROTEIN RECR"/>
    <property type="match status" value="1"/>
</dbReference>
<dbReference type="InterPro" id="IPR006171">
    <property type="entry name" value="TOPRIM_dom"/>
</dbReference>
<dbReference type="GO" id="GO:0008270">
    <property type="term" value="F:zinc ion binding"/>
    <property type="evidence" value="ECO:0007669"/>
    <property type="project" value="UniProtKB-KW"/>
</dbReference>
<sequence length="230" mass="25644">MDNFHRLEELFAKFPGIGPRQAKRFVYYLLNKSPSFIKEFTQLVEEVKKTSSECDQCHRFFIGKNGARLSGAKQSNQNLKSKILNLCSICSDPSRDQSTLMVIARDSDFETVEKSGAYKGLYFILGGTVPVLDKEPDKRIRLKQLLEEVSEKNSSKKGGDTNSTQFKEIILSLNATPDGEHTGTIVKEALQKVTEKLSLSISMLGRGLSTGAELEYVDGETIKNALKNRA</sequence>
<dbReference type="PANTHER" id="PTHR30446">
    <property type="entry name" value="RECOMBINATION PROTEIN RECR"/>
    <property type="match status" value="1"/>
</dbReference>
<dbReference type="InterPro" id="IPR000093">
    <property type="entry name" value="DNA_Rcmb_RecR"/>
</dbReference>
<evidence type="ECO:0000256" key="6">
    <source>
        <dbReference type="ARBA" id="ARBA00023204"/>
    </source>
</evidence>
<dbReference type="HAMAP" id="MF_00017">
    <property type="entry name" value="RecR"/>
    <property type="match status" value="1"/>
</dbReference>
<reference evidence="9 10" key="1">
    <citation type="journal article" date="2016" name="Nat. Commun.">
        <title>Thousands of microbial genomes shed light on interconnected biogeochemical processes in an aquifer system.</title>
        <authorList>
            <person name="Anantharaman K."/>
            <person name="Brown C.T."/>
            <person name="Hug L.A."/>
            <person name="Sharon I."/>
            <person name="Castelle C.J."/>
            <person name="Probst A.J."/>
            <person name="Thomas B.C."/>
            <person name="Singh A."/>
            <person name="Wilkins M.J."/>
            <person name="Karaoz U."/>
            <person name="Brodie E.L."/>
            <person name="Williams K.H."/>
            <person name="Hubbard S.S."/>
            <person name="Banfield J.F."/>
        </authorList>
    </citation>
    <scope>NUCLEOTIDE SEQUENCE [LARGE SCALE GENOMIC DNA]</scope>
</reference>
<keyword evidence="1 7" id="KW-0479">Metal-binding</keyword>
<gene>
    <name evidence="7" type="primary">recR</name>
    <name evidence="9" type="ORF">A3F51_00930</name>
</gene>
<evidence type="ECO:0000256" key="7">
    <source>
        <dbReference type="HAMAP-Rule" id="MF_00017"/>
    </source>
</evidence>
<comment type="similarity">
    <text evidence="7">Belongs to the RecR family.</text>
</comment>
<dbReference type="Pfam" id="PF21175">
    <property type="entry name" value="RecR_C"/>
    <property type="match status" value="1"/>
</dbReference>
<dbReference type="InterPro" id="IPR023627">
    <property type="entry name" value="Rcmb_RecR"/>
</dbReference>
<proteinExistence type="inferred from homology"/>
<evidence type="ECO:0000256" key="2">
    <source>
        <dbReference type="ARBA" id="ARBA00022763"/>
    </source>
</evidence>
<protein>
    <recommendedName>
        <fullName evidence="7">Recombination protein RecR</fullName>
    </recommendedName>
</protein>
<keyword evidence="6 7" id="KW-0234">DNA repair</keyword>
<keyword evidence="3 7" id="KW-0863">Zinc-finger</keyword>
<evidence type="ECO:0000256" key="5">
    <source>
        <dbReference type="ARBA" id="ARBA00023172"/>
    </source>
</evidence>
<dbReference type="GO" id="GO:0003677">
    <property type="term" value="F:DNA binding"/>
    <property type="evidence" value="ECO:0007669"/>
    <property type="project" value="UniProtKB-UniRule"/>
</dbReference>
<evidence type="ECO:0000313" key="9">
    <source>
        <dbReference type="EMBL" id="OHA29162.1"/>
    </source>
</evidence>
<comment type="caution">
    <text evidence="9">The sequence shown here is derived from an EMBL/GenBank/DDBJ whole genome shotgun (WGS) entry which is preliminary data.</text>
</comment>
<dbReference type="Proteomes" id="UP000178089">
    <property type="component" value="Unassembled WGS sequence"/>
</dbReference>
<dbReference type="Gene3D" id="1.10.8.420">
    <property type="entry name" value="RecR Domain 1"/>
    <property type="match status" value="1"/>
</dbReference>
<dbReference type="Gene3D" id="3.40.1360.10">
    <property type="match status" value="1"/>
</dbReference>
<dbReference type="GO" id="GO:0006281">
    <property type="term" value="P:DNA repair"/>
    <property type="evidence" value="ECO:0007669"/>
    <property type="project" value="UniProtKB-UniRule"/>
</dbReference>
<dbReference type="AlphaFoldDB" id="A0A1G2N1G0"/>
<evidence type="ECO:0000256" key="1">
    <source>
        <dbReference type="ARBA" id="ARBA00022723"/>
    </source>
</evidence>
<accession>A0A1G2N1G0</accession>
<keyword evidence="2 7" id="KW-0227">DNA damage</keyword>
<comment type="function">
    <text evidence="7">May play a role in DNA repair. It seems to be involved in an RecBC-independent recombinational process of DNA repair. It may act with RecF and RecO.</text>
</comment>
<dbReference type="Pfam" id="PF13662">
    <property type="entry name" value="Toprim_4"/>
    <property type="match status" value="1"/>
</dbReference>
<keyword evidence="5 7" id="KW-0233">DNA recombination</keyword>
<keyword evidence="4 7" id="KW-0862">Zinc</keyword>
<organism evidence="9 10">
    <name type="scientific">Candidatus Taylorbacteria bacterium RIFCSPHIGHO2_12_FULL_45_16</name>
    <dbReference type="NCBI Taxonomy" id="1802315"/>
    <lineage>
        <taxon>Bacteria</taxon>
        <taxon>Candidatus Tayloriibacteriota</taxon>
    </lineage>
</organism>
<comment type="caution">
    <text evidence="7">Lacks conserved residue(s) required for the propagation of feature annotation.</text>
</comment>
<dbReference type="SUPFAM" id="SSF111304">
    <property type="entry name" value="Recombination protein RecR"/>
    <property type="match status" value="1"/>
</dbReference>
<evidence type="ECO:0000313" key="10">
    <source>
        <dbReference type="Proteomes" id="UP000178089"/>
    </source>
</evidence>